<dbReference type="AlphaFoldDB" id="A0AAW1PVE1"/>
<comment type="similarity">
    <text evidence="2">Belongs to the NADH dehydrogenase family.</text>
</comment>
<proteinExistence type="inferred from homology"/>
<keyword evidence="5" id="KW-0999">Mitochondrion inner membrane</keyword>
<gene>
    <name evidence="13" type="ORF">WJX73_007780</name>
</gene>
<keyword evidence="9" id="KW-0520">NAD</keyword>
<keyword evidence="14" id="KW-1185">Reference proteome</keyword>
<evidence type="ECO:0000256" key="3">
    <source>
        <dbReference type="ARBA" id="ARBA00012637"/>
    </source>
</evidence>
<name>A0AAW1PVE1_9CHLO</name>
<organism evidence="13 14">
    <name type="scientific">Symbiochloris irregularis</name>
    <dbReference type="NCBI Taxonomy" id="706552"/>
    <lineage>
        <taxon>Eukaryota</taxon>
        <taxon>Viridiplantae</taxon>
        <taxon>Chlorophyta</taxon>
        <taxon>core chlorophytes</taxon>
        <taxon>Trebouxiophyceae</taxon>
        <taxon>Trebouxiales</taxon>
        <taxon>Trebouxiaceae</taxon>
        <taxon>Symbiochloris</taxon>
    </lineage>
</organism>
<evidence type="ECO:0000256" key="2">
    <source>
        <dbReference type="ARBA" id="ARBA00005272"/>
    </source>
</evidence>
<dbReference type="PROSITE" id="PS50222">
    <property type="entry name" value="EF_HAND_2"/>
    <property type="match status" value="1"/>
</dbReference>
<dbReference type="Pfam" id="PF22366">
    <property type="entry name" value="NDH2_C"/>
    <property type="match status" value="1"/>
</dbReference>
<evidence type="ECO:0000256" key="11">
    <source>
        <dbReference type="ARBA" id="ARBA00049010"/>
    </source>
</evidence>
<dbReference type="SUPFAM" id="SSF51905">
    <property type="entry name" value="FAD/NAD(P)-binding domain"/>
    <property type="match status" value="2"/>
</dbReference>
<evidence type="ECO:0000256" key="9">
    <source>
        <dbReference type="ARBA" id="ARBA00023027"/>
    </source>
</evidence>
<dbReference type="InterPro" id="IPR036188">
    <property type="entry name" value="FAD/NAD-bd_sf"/>
</dbReference>
<dbReference type="InterPro" id="IPR023753">
    <property type="entry name" value="FAD/NAD-binding_dom"/>
</dbReference>
<evidence type="ECO:0000256" key="7">
    <source>
        <dbReference type="ARBA" id="ARBA00022946"/>
    </source>
</evidence>
<evidence type="ECO:0000313" key="14">
    <source>
        <dbReference type="Proteomes" id="UP001465755"/>
    </source>
</evidence>
<dbReference type="Gene3D" id="3.50.50.100">
    <property type="match status" value="2"/>
</dbReference>
<dbReference type="Proteomes" id="UP001465755">
    <property type="component" value="Unassembled WGS sequence"/>
</dbReference>
<protein>
    <recommendedName>
        <fullName evidence="3">NADH:ubiquinone reductase (non-electrogenic)</fullName>
        <ecNumber evidence="3">1.6.5.9</ecNumber>
    </recommendedName>
</protein>
<dbReference type="Pfam" id="PF07992">
    <property type="entry name" value="Pyr_redox_2"/>
    <property type="match status" value="1"/>
</dbReference>
<comment type="subcellular location">
    <subcellularLocation>
        <location evidence="1">Mitochondrion inner membrane</location>
        <topology evidence="1">Peripheral membrane protein</topology>
    </subcellularLocation>
</comment>
<dbReference type="PANTHER" id="PTHR43706:SF47">
    <property type="entry name" value="EXTERNAL NADH-UBIQUINONE OXIDOREDUCTASE 1, MITOCHONDRIAL-RELATED"/>
    <property type="match status" value="1"/>
</dbReference>
<dbReference type="GO" id="GO:0005743">
    <property type="term" value="C:mitochondrial inner membrane"/>
    <property type="evidence" value="ECO:0007669"/>
    <property type="project" value="UniProtKB-SubCell"/>
</dbReference>
<dbReference type="EMBL" id="JALJOQ010000003">
    <property type="protein sequence ID" value="KAK9813760.1"/>
    <property type="molecule type" value="Genomic_DNA"/>
</dbReference>
<keyword evidence="7" id="KW-0809">Transit peptide</keyword>
<feature type="domain" description="EF-hand" evidence="12">
    <location>
        <begin position="403"/>
        <end position="438"/>
    </location>
</feature>
<evidence type="ECO:0000256" key="6">
    <source>
        <dbReference type="ARBA" id="ARBA00022827"/>
    </source>
</evidence>
<dbReference type="InterPro" id="IPR054585">
    <property type="entry name" value="NDH2-like_C"/>
</dbReference>
<keyword evidence="5" id="KW-0496">Mitochondrion</keyword>
<accession>A0AAW1PVE1</accession>
<evidence type="ECO:0000256" key="5">
    <source>
        <dbReference type="ARBA" id="ARBA00022792"/>
    </source>
</evidence>
<dbReference type="InterPro" id="IPR045024">
    <property type="entry name" value="NDH-2"/>
</dbReference>
<keyword evidence="8" id="KW-0560">Oxidoreductase</keyword>
<dbReference type="EC" id="1.6.5.9" evidence="3"/>
<dbReference type="PANTHER" id="PTHR43706">
    <property type="entry name" value="NADH DEHYDROGENASE"/>
    <property type="match status" value="1"/>
</dbReference>
<dbReference type="GO" id="GO:0050136">
    <property type="term" value="F:NADH dehydrogenase (quinone) (non-electrogenic) activity"/>
    <property type="evidence" value="ECO:0007669"/>
    <property type="project" value="UniProtKB-EC"/>
</dbReference>
<comment type="caution">
    <text evidence="13">The sequence shown here is derived from an EMBL/GenBank/DDBJ whole genome shotgun (WGS) entry which is preliminary data.</text>
</comment>
<dbReference type="InterPro" id="IPR002048">
    <property type="entry name" value="EF_hand_dom"/>
</dbReference>
<dbReference type="GO" id="GO:0005509">
    <property type="term" value="F:calcium ion binding"/>
    <property type="evidence" value="ECO:0007669"/>
    <property type="project" value="InterPro"/>
</dbReference>
<keyword evidence="6" id="KW-0274">FAD</keyword>
<evidence type="ECO:0000256" key="4">
    <source>
        <dbReference type="ARBA" id="ARBA00022630"/>
    </source>
</evidence>
<evidence type="ECO:0000256" key="1">
    <source>
        <dbReference type="ARBA" id="ARBA00004637"/>
    </source>
</evidence>
<evidence type="ECO:0000256" key="10">
    <source>
        <dbReference type="ARBA" id="ARBA00047599"/>
    </source>
</evidence>
<evidence type="ECO:0000259" key="12">
    <source>
        <dbReference type="PROSITE" id="PS50222"/>
    </source>
</evidence>
<reference evidence="13 14" key="1">
    <citation type="journal article" date="2024" name="Nat. Commun.">
        <title>Phylogenomics reveals the evolutionary origins of lichenization in chlorophyte algae.</title>
        <authorList>
            <person name="Puginier C."/>
            <person name="Libourel C."/>
            <person name="Otte J."/>
            <person name="Skaloud P."/>
            <person name="Haon M."/>
            <person name="Grisel S."/>
            <person name="Petersen M."/>
            <person name="Berrin J.G."/>
            <person name="Delaux P.M."/>
            <person name="Dal Grande F."/>
            <person name="Keller J."/>
        </authorList>
    </citation>
    <scope>NUCLEOTIDE SEQUENCE [LARGE SCALE GENOMIC DNA]</scope>
    <source>
        <strain evidence="13 14">SAG 2036</strain>
    </source>
</reference>
<sequence>MLAPGLLARDLRTSATVVIIRAPAKELQCRSLVQTNAPFPPCSSLRRRKRPRHLEPLVQAVAQQEQKGLSHAGSSSTGKQRVVLLGSGWGSISFIKSLPKNIAQKYEITMVSPRNYFLFTALLPAAAFGNVETRSIIESNRKLIQGKGTYLEAACTAINTEAQTINARFPRHAGLPEHCFQLPYDILIVATGSVNNTFGIQGVKEHAFFFKSIEDAMALRQRVCECFERAALPDTTPEQVRALLTFIIVGGGPTGVEVAAELHDLLEEDLKKYYGSLVTESARVLLVELGDHVLSSYDRAISEYTSGLFQRGGIDLVLNSRVTAIEENRLTIKDAQGQEQNIAFGACVWATGVAIHPLAKHLQQQLPAQSHFRSIVTDSYLRVLGSDSTIWALGDAATVDQPRALERAEELFDQADPNSKGKLSLAELQTIMQAASKEYSHLEEHARFLAGKVGLKRWGGMVAGKLQSNSSSNGAVPQGVSYGGLESLDETCQVTREQFKDILKSIDKGLRALPATGQVAGQQGKYLAKTFSDTAVKSGIDLNRDSKVQPFRYKHAGSTAYVGSDRAVFDLPKLGTVTGLGAGFLWRGFETYRQISFRNQCLVVSDFIKTKIFGRDVEFGQAEEEPSSLVKY</sequence>
<comment type="catalytic activity">
    <reaction evidence="10">
        <text>a quinone + NADH + H(+) = a quinol + NAD(+)</text>
        <dbReference type="Rhea" id="RHEA:46160"/>
        <dbReference type="ChEBI" id="CHEBI:15378"/>
        <dbReference type="ChEBI" id="CHEBI:24646"/>
        <dbReference type="ChEBI" id="CHEBI:57540"/>
        <dbReference type="ChEBI" id="CHEBI:57945"/>
        <dbReference type="ChEBI" id="CHEBI:132124"/>
        <dbReference type="EC" id="1.6.5.9"/>
    </reaction>
</comment>
<comment type="catalytic activity">
    <reaction evidence="11">
        <text>a ubiquinone + NADH + H(+) = a ubiquinol + NAD(+)</text>
        <dbReference type="Rhea" id="RHEA:23152"/>
        <dbReference type="Rhea" id="RHEA-COMP:9565"/>
        <dbReference type="Rhea" id="RHEA-COMP:9566"/>
        <dbReference type="ChEBI" id="CHEBI:15378"/>
        <dbReference type="ChEBI" id="CHEBI:16389"/>
        <dbReference type="ChEBI" id="CHEBI:17976"/>
        <dbReference type="ChEBI" id="CHEBI:57540"/>
        <dbReference type="ChEBI" id="CHEBI:57945"/>
    </reaction>
</comment>
<keyword evidence="5" id="KW-0472">Membrane</keyword>
<evidence type="ECO:0000256" key="8">
    <source>
        <dbReference type="ARBA" id="ARBA00023002"/>
    </source>
</evidence>
<evidence type="ECO:0000313" key="13">
    <source>
        <dbReference type="EMBL" id="KAK9813760.1"/>
    </source>
</evidence>
<keyword evidence="4" id="KW-0285">Flavoprotein</keyword>